<dbReference type="AlphaFoldDB" id="A0A927Q011"/>
<evidence type="ECO:0008006" key="3">
    <source>
        <dbReference type="Google" id="ProtNLM"/>
    </source>
</evidence>
<reference evidence="1" key="1">
    <citation type="submission" date="2020-09" db="EMBL/GenBank/DDBJ databases">
        <title>Nocardioides sp. strain MJB4 16S ribosomal RNA gene Genome sequencing and assembly.</title>
        <authorList>
            <person name="Kim I."/>
        </authorList>
    </citation>
    <scope>NUCLEOTIDE SEQUENCE</scope>
    <source>
        <strain evidence="1">MJB4</strain>
    </source>
</reference>
<dbReference type="EMBL" id="JACYXZ010000003">
    <property type="protein sequence ID" value="MBD8870030.1"/>
    <property type="molecule type" value="Genomic_DNA"/>
</dbReference>
<accession>A0A927Q011</accession>
<dbReference type="Proteomes" id="UP000616839">
    <property type="component" value="Unassembled WGS sequence"/>
</dbReference>
<keyword evidence="2" id="KW-1185">Reference proteome</keyword>
<sequence>MHLTHVPLRLATGAFILNSGITKLGADDETAEGLHGMASTAYPALGKVRPKDFTRALAGGEIALGAVLLAPTVSPVVAGAALTGFGAGLLGLYVNVPGLRQEGSIRPTQQGTAIAKDVWLAAAGVTITAQGLIAGARRAGRKARKKVAHAGESAVDALPFTG</sequence>
<comment type="caution">
    <text evidence="1">The sequence shown here is derived from an EMBL/GenBank/DDBJ whole genome shotgun (WGS) entry which is preliminary data.</text>
</comment>
<proteinExistence type="predicted"/>
<evidence type="ECO:0000313" key="1">
    <source>
        <dbReference type="EMBL" id="MBD8870030.1"/>
    </source>
</evidence>
<organism evidence="1 2">
    <name type="scientific">Nocardioides donggukensis</name>
    <dbReference type="NCBI Taxonomy" id="2774019"/>
    <lineage>
        <taxon>Bacteria</taxon>
        <taxon>Bacillati</taxon>
        <taxon>Actinomycetota</taxon>
        <taxon>Actinomycetes</taxon>
        <taxon>Propionibacteriales</taxon>
        <taxon>Nocardioidaceae</taxon>
        <taxon>Nocardioides</taxon>
    </lineage>
</organism>
<protein>
    <recommendedName>
        <fullName evidence="3">DoxX family membrane protein</fullName>
    </recommendedName>
</protein>
<evidence type="ECO:0000313" key="2">
    <source>
        <dbReference type="Proteomes" id="UP000616839"/>
    </source>
</evidence>
<name>A0A927Q011_9ACTN</name>
<dbReference type="RefSeq" id="WP_192143296.1">
    <property type="nucleotide sequence ID" value="NZ_JACYXZ010000003.1"/>
</dbReference>
<gene>
    <name evidence="1" type="ORF">IE331_10390</name>
</gene>